<dbReference type="AlphaFoldDB" id="A0AAN8AB13"/>
<reference evidence="1 2" key="2">
    <citation type="journal article" date="2023" name="Mol. Biol. Evol.">
        <title>Genomics of Secondarily Temperate Adaptation in the Only Non-Antarctic Icefish.</title>
        <authorList>
            <person name="Rivera-Colon A.G."/>
            <person name="Rayamajhi N."/>
            <person name="Minhas B.F."/>
            <person name="Madrigal G."/>
            <person name="Bilyk K.T."/>
            <person name="Yoon V."/>
            <person name="Hune M."/>
            <person name="Gregory S."/>
            <person name="Cheng C.H.C."/>
            <person name="Catchen J.M."/>
        </authorList>
    </citation>
    <scope>NUCLEOTIDE SEQUENCE [LARGE SCALE GENOMIC DNA]</scope>
    <source>
        <strain evidence="1">JMC-PN-2008</strain>
    </source>
</reference>
<accession>A0AAN8AB13</accession>
<comment type="caution">
    <text evidence="1">The sequence shown here is derived from an EMBL/GenBank/DDBJ whole genome shotgun (WGS) entry which is preliminary data.</text>
</comment>
<organism evidence="1 2">
    <name type="scientific">Eleginops maclovinus</name>
    <name type="common">Patagonian blennie</name>
    <name type="synonym">Eleginus maclovinus</name>
    <dbReference type="NCBI Taxonomy" id="56733"/>
    <lineage>
        <taxon>Eukaryota</taxon>
        <taxon>Metazoa</taxon>
        <taxon>Chordata</taxon>
        <taxon>Craniata</taxon>
        <taxon>Vertebrata</taxon>
        <taxon>Euteleostomi</taxon>
        <taxon>Actinopterygii</taxon>
        <taxon>Neopterygii</taxon>
        <taxon>Teleostei</taxon>
        <taxon>Neoteleostei</taxon>
        <taxon>Acanthomorphata</taxon>
        <taxon>Eupercaria</taxon>
        <taxon>Perciformes</taxon>
        <taxon>Notothenioidei</taxon>
        <taxon>Eleginopidae</taxon>
        <taxon>Eleginops</taxon>
    </lineage>
</organism>
<protein>
    <submittedName>
        <fullName evidence="1">Uncharacterized protein</fullName>
    </submittedName>
</protein>
<dbReference type="Proteomes" id="UP001346869">
    <property type="component" value="Unassembled WGS sequence"/>
</dbReference>
<dbReference type="EMBL" id="JAUZQC010000025">
    <property type="protein sequence ID" value="KAK5848382.1"/>
    <property type="molecule type" value="Genomic_DNA"/>
</dbReference>
<evidence type="ECO:0000313" key="2">
    <source>
        <dbReference type="Proteomes" id="UP001346869"/>
    </source>
</evidence>
<reference evidence="1 2" key="1">
    <citation type="journal article" date="2023" name="Genes (Basel)">
        <title>Chromosome-Level Genome Assembly and Circadian Gene Repertoire of the Patagonia Blennie Eleginops maclovinus-The Closest Ancestral Proxy of Antarctic Cryonotothenioids.</title>
        <authorList>
            <person name="Cheng C.C."/>
            <person name="Rivera-Colon A.G."/>
            <person name="Minhas B.F."/>
            <person name="Wilson L."/>
            <person name="Rayamajhi N."/>
            <person name="Vargas-Chacoff L."/>
            <person name="Catchen J.M."/>
        </authorList>
    </citation>
    <scope>NUCLEOTIDE SEQUENCE [LARGE SCALE GENOMIC DNA]</scope>
    <source>
        <strain evidence="1">JMC-PN-2008</strain>
    </source>
</reference>
<keyword evidence="2" id="KW-1185">Reference proteome</keyword>
<proteinExistence type="predicted"/>
<gene>
    <name evidence="1" type="ORF">PBY51_006001</name>
</gene>
<evidence type="ECO:0000313" key="1">
    <source>
        <dbReference type="EMBL" id="KAK5848382.1"/>
    </source>
</evidence>
<sequence>MDGWGGGGAWWGLQSPDFLTLALSDTCERSVGSLCLSTLFSNHKVQVTPPAACSLPWTGLNTPPPNLPPILICQKSKKIH</sequence>
<name>A0AAN8AB13_ELEMC</name>